<evidence type="ECO:0000313" key="3">
    <source>
        <dbReference type="Proteomes" id="UP000242519"/>
    </source>
</evidence>
<name>A0A218Z294_9HELO</name>
<evidence type="ECO:0000256" key="1">
    <source>
        <dbReference type="SAM" id="MobiDB-lite"/>
    </source>
</evidence>
<proteinExistence type="predicted"/>
<feature type="region of interest" description="Disordered" evidence="1">
    <location>
        <begin position="1"/>
        <end position="104"/>
    </location>
</feature>
<organism evidence="2 3">
    <name type="scientific">Diplocarpon coronariae</name>
    <dbReference type="NCBI Taxonomy" id="2795749"/>
    <lineage>
        <taxon>Eukaryota</taxon>
        <taxon>Fungi</taxon>
        <taxon>Dikarya</taxon>
        <taxon>Ascomycota</taxon>
        <taxon>Pezizomycotina</taxon>
        <taxon>Leotiomycetes</taxon>
        <taxon>Helotiales</taxon>
        <taxon>Drepanopezizaceae</taxon>
        <taxon>Diplocarpon</taxon>
    </lineage>
</organism>
<evidence type="ECO:0000313" key="2">
    <source>
        <dbReference type="EMBL" id="OWP01673.1"/>
    </source>
</evidence>
<gene>
    <name evidence="2" type="ORF">B2J93_2386</name>
</gene>
<dbReference type="Proteomes" id="UP000242519">
    <property type="component" value="Unassembled WGS sequence"/>
</dbReference>
<dbReference type="EMBL" id="MZNU01000261">
    <property type="protein sequence ID" value="OWP01673.1"/>
    <property type="molecule type" value="Genomic_DNA"/>
</dbReference>
<feature type="compositionally biased region" description="Basic residues" evidence="1">
    <location>
        <begin position="39"/>
        <end position="50"/>
    </location>
</feature>
<keyword evidence="3" id="KW-1185">Reference proteome</keyword>
<reference evidence="2 3" key="1">
    <citation type="submission" date="2017-04" db="EMBL/GenBank/DDBJ databases">
        <title>Draft genome sequence of Marssonina coronaria NL1: causal agent of apple blotch.</title>
        <authorList>
            <person name="Cheng Q."/>
        </authorList>
    </citation>
    <scope>NUCLEOTIDE SEQUENCE [LARGE SCALE GENOMIC DNA]</scope>
    <source>
        <strain evidence="2 3">NL1</strain>
    </source>
</reference>
<dbReference type="InParanoid" id="A0A218Z294"/>
<sequence length="104" mass="11411">MEVDFAEFHFSGRRPLPHGDRAVHIQTDPTPQTQERAPPQKHHHHHHHHPLVGPTTSPPPTRALAESREATVGPAKSNHLRPPPRPDPSVPPGRGAPPAPVYPP</sequence>
<protein>
    <submittedName>
        <fullName evidence="2">Uncharacterized protein</fullName>
    </submittedName>
</protein>
<comment type="caution">
    <text evidence="2">The sequence shown here is derived from an EMBL/GenBank/DDBJ whole genome shotgun (WGS) entry which is preliminary data.</text>
</comment>
<dbReference type="AlphaFoldDB" id="A0A218Z294"/>
<feature type="compositionally biased region" description="Pro residues" evidence="1">
    <location>
        <begin position="81"/>
        <end position="104"/>
    </location>
</feature>
<accession>A0A218Z294</accession>